<evidence type="ECO:0000313" key="10">
    <source>
        <dbReference type="EMBL" id="MCD2425916.1"/>
    </source>
</evidence>
<evidence type="ECO:0000313" key="11">
    <source>
        <dbReference type="Proteomes" id="UP001199816"/>
    </source>
</evidence>
<comment type="subcellular location">
    <subcellularLocation>
        <location evidence="1 7">Cell outer membrane</location>
        <topology evidence="1 7">Multi-pass membrane protein</topology>
    </subcellularLocation>
</comment>
<evidence type="ECO:0000256" key="2">
    <source>
        <dbReference type="ARBA" id="ARBA00022448"/>
    </source>
</evidence>
<proteinExistence type="inferred from homology"/>
<dbReference type="NCBIfam" id="TIGR04056">
    <property type="entry name" value="OMP_RagA_SusC"/>
    <property type="match status" value="1"/>
</dbReference>
<organism evidence="10 11">
    <name type="scientific">Niabella pedocola</name>
    <dbReference type="NCBI Taxonomy" id="1752077"/>
    <lineage>
        <taxon>Bacteria</taxon>
        <taxon>Pseudomonadati</taxon>
        <taxon>Bacteroidota</taxon>
        <taxon>Chitinophagia</taxon>
        <taxon>Chitinophagales</taxon>
        <taxon>Chitinophagaceae</taxon>
        <taxon>Niabella</taxon>
    </lineage>
</organism>
<dbReference type="Pfam" id="PF13715">
    <property type="entry name" value="CarbopepD_reg_2"/>
    <property type="match status" value="1"/>
</dbReference>
<dbReference type="InterPro" id="IPR039426">
    <property type="entry name" value="TonB-dep_rcpt-like"/>
</dbReference>
<dbReference type="Gene3D" id="2.40.170.20">
    <property type="entry name" value="TonB-dependent receptor, beta-barrel domain"/>
    <property type="match status" value="1"/>
</dbReference>
<evidence type="ECO:0000256" key="3">
    <source>
        <dbReference type="ARBA" id="ARBA00022452"/>
    </source>
</evidence>
<feature type="chain" id="PRO_5046938597" evidence="8">
    <location>
        <begin position="19"/>
        <end position="1073"/>
    </location>
</feature>
<evidence type="ECO:0000259" key="9">
    <source>
        <dbReference type="Pfam" id="PF07715"/>
    </source>
</evidence>
<evidence type="ECO:0000256" key="7">
    <source>
        <dbReference type="PROSITE-ProRule" id="PRU01360"/>
    </source>
</evidence>
<dbReference type="Gene3D" id="2.170.130.10">
    <property type="entry name" value="TonB-dependent receptor, plug domain"/>
    <property type="match status" value="1"/>
</dbReference>
<dbReference type="InterPro" id="IPR023996">
    <property type="entry name" value="TonB-dep_OMP_SusC/RagA"/>
</dbReference>
<comment type="caution">
    <text evidence="10">The sequence shown here is derived from an EMBL/GenBank/DDBJ whole genome shotgun (WGS) entry which is preliminary data.</text>
</comment>
<keyword evidence="4 7" id="KW-0812">Transmembrane</keyword>
<dbReference type="InterPro" id="IPR023997">
    <property type="entry name" value="TonB-dep_OMP_SusC/RagA_CS"/>
</dbReference>
<evidence type="ECO:0000256" key="6">
    <source>
        <dbReference type="ARBA" id="ARBA00023237"/>
    </source>
</evidence>
<dbReference type="InterPro" id="IPR008969">
    <property type="entry name" value="CarboxyPept-like_regulatory"/>
</dbReference>
<protein>
    <submittedName>
        <fullName evidence="10">SusC/RagA family TonB-linked outer membrane protein</fullName>
    </submittedName>
</protein>
<accession>A0ABS8Q158</accession>
<keyword evidence="5 7" id="KW-0472">Membrane</keyword>
<sequence length="1073" mass="119264">MKQILTAICVLLLAVAGAQPRHLLKGLVKDSVTGLPVAGATLITKGNGVERTDLKGAFALSIADGDTLVISHINYTIQNVKVQKEEAYLIISLMPRDQQLEEVTINTGYQKLKPNEVNGSFSVITNERLNEQKGLSVLDRLNGVTPGMLFKAGKNTSNVNNPSVISIRGESTINGPLDPLIILDNFPYDGDIRNINPNDVESITVLKDAAATSIYGAKGGNGVIVITTKRGKFSTPTRVDISSNAIITERPDLYQYRQLSVVEYIGVEAYLFRNGYFNSTISNVSKLGITPAVEVFLKRRNGSITAADSAAQIDYLKKGDTREAYNSLYNTGSIILQNSVTVRGGSSTAAWMLGGNYDKTALYDRSKNNRVNVRFNSSFKLGKRMTLDAGANYTITTMFAGSPAYNSIKFYSNLALPYLRFRDEDGNPVVLAKDRQRSYTDTAGMGRLLDWNYYPATDNDFIRDKTTREDLIGSVGLSVNILDGLNLYASYQYQQQTGNSDKLYMAESYYARNQVNLFTRLGATAAADVFRVPRGGILLNNYSRLQSQNGRAQLAYDRRWKGAITALSALAGMELRSTLTSGGSYSIYGYREDPLSNTPVDYYTAYPTFITGFTSTIPFAPQKSGVVSNRFVSVYGNMAITLYNRFFINGSLRRDAANIFGLQTNDKWNPFWSSGIGWEISKERFFNSALFNYVKLRATLGTSGIVNPNKTADAIVYLSDDNISRFLRGSISTPNNPSLRWEKSRQLNIGIDFGYRQNRVTGSIDYYNKKGKDLYGPAPFNYTAWGGASTMEMNVANMEGNGIDASLNFKITDGRVNYNTGVIFNYTLAKTTKYFGPGAEQVSLFLGNGNTIIPIVGKPLYAIAAYKWGGLNKKGDPMGYLNDTLSTDYTAIRVEANNKGEEGNIRFIGPANPVIYGAWNHAIRWRGLEFSCNLVYKLGYYFRKEALNYQTLFSTGLGHPEYTNRWQQEGDETATNVPALVYTNYPQFTQRNTFYTASEIHVFRGDHVRLQYINLLYRRSFARTVIKDAAISFNVANLGILWRLNKYGLDPDYNYTNTIPPRPQFTIGLQAGF</sequence>
<evidence type="ECO:0000256" key="1">
    <source>
        <dbReference type="ARBA" id="ARBA00004571"/>
    </source>
</evidence>
<dbReference type="InterPro" id="IPR037066">
    <property type="entry name" value="Plug_dom_sf"/>
</dbReference>
<keyword evidence="3 7" id="KW-1134">Transmembrane beta strand</keyword>
<dbReference type="InterPro" id="IPR036942">
    <property type="entry name" value="Beta-barrel_TonB_sf"/>
</dbReference>
<dbReference type="Proteomes" id="UP001199816">
    <property type="component" value="Unassembled WGS sequence"/>
</dbReference>
<dbReference type="Pfam" id="PF07715">
    <property type="entry name" value="Plug"/>
    <property type="match status" value="1"/>
</dbReference>
<evidence type="ECO:0000256" key="5">
    <source>
        <dbReference type="ARBA" id="ARBA00023136"/>
    </source>
</evidence>
<comment type="similarity">
    <text evidence="7">Belongs to the TonB-dependent receptor family.</text>
</comment>
<dbReference type="EMBL" id="JAJNEC010000007">
    <property type="protein sequence ID" value="MCD2425916.1"/>
    <property type="molecule type" value="Genomic_DNA"/>
</dbReference>
<dbReference type="NCBIfam" id="TIGR04057">
    <property type="entry name" value="SusC_RagA_signa"/>
    <property type="match status" value="1"/>
</dbReference>
<keyword evidence="8" id="KW-0732">Signal</keyword>
<feature type="signal peptide" evidence="8">
    <location>
        <begin position="1"/>
        <end position="18"/>
    </location>
</feature>
<feature type="domain" description="TonB-dependent receptor plug" evidence="9">
    <location>
        <begin position="115"/>
        <end position="223"/>
    </location>
</feature>
<evidence type="ECO:0000256" key="8">
    <source>
        <dbReference type="SAM" id="SignalP"/>
    </source>
</evidence>
<keyword evidence="6 7" id="KW-0998">Cell outer membrane</keyword>
<name>A0ABS8Q158_9BACT</name>
<dbReference type="SUPFAM" id="SSF56935">
    <property type="entry name" value="Porins"/>
    <property type="match status" value="1"/>
</dbReference>
<dbReference type="RefSeq" id="WP_231008503.1">
    <property type="nucleotide sequence ID" value="NZ_JAJNEC010000007.1"/>
</dbReference>
<evidence type="ECO:0000256" key="4">
    <source>
        <dbReference type="ARBA" id="ARBA00022692"/>
    </source>
</evidence>
<dbReference type="PROSITE" id="PS52016">
    <property type="entry name" value="TONB_DEPENDENT_REC_3"/>
    <property type="match status" value="1"/>
</dbReference>
<keyword evidence="2 7" id="KW-0813">Transport</keyword>
<dbReference type="SUPFAM" id="SSF49464">
    <property type="entry name" value="Carboxypeptidase regulatory domain-like"/>
    <property type="match status" value="1"/>
</dbReference>
<gene>
    <name evidence="10" type="ORF">LQ567_24245</name>
</gene>
<reference evidence="10 11" key="1">
    <citation type="submission" date="2021-11" db="EMBL/GenBank/DDBJ databases">
        <title>Genomic of Niabella pedocola.</title>
        <authorList>
            <person name="Wu T."/>
        </authorList>
    </citation>
    <scope>NUCLEOTIDE SEQUENCE [LARGE SCALE GENOMIC DNA]</scope>
    <source>
        <strain evidence="10 11">JCM 31011</strain>
    </source>
</reference>
<dbReference type="InterPro" id="IPR012910">
    <property type="entry name" value="Plug_dom"/>
</dbReference>
<keyword evidence="11" id="KW-1185">Reference proteome</keyword>